<feature type="domain" description="Exocyst complex component Sec3 PIP2-binding N-terminal" evidence="6">
    <location>
        <begin position="91"/>
        <end position="192"/>
    </location>
</feature>
<dbReference type="GO" id="GO:0006887">
    <property type="term" value="P:exocytosis"/>
    <property type="evidence" value="ECO:0007669"/>
    <property type="project" value="UniProtKB-KW"/>
</dbReference>
<proteinExistence type="inferred from homology"/>
<dbReference type="GO" id="GO:0006893">
    <property type="term" value="P:Golgi to plasma membrane transport"/>
    <property type="evidence" value="ECO:0007669"/>
    <property type="project" value="TreeGrafter"/>
</dbReference>
<dbReference type="HOGENOM" id="CLU_002075_1_0_1"/>
<feature type="compositionally biased region" description="Polar residues" evidence="5">
    <location>
        <begin position="477"/>
        <end position="490"/>
    </location>
</feature>
<feature type="region of interest" description="Disordered" evidence="5">
    <location>
        <begin position="1083"/>
        <end position="1102"/>
    </location>
</feature>
<dbReference type="eggNOG" id="KOG2148">
    <property type="taxonomic scope" value="Eukaryota"/>
</dbReference>
<dbReference type="RefSeq" id="XP_007762080.1">
    <property type="nucleotide sequence ID" value="XM_007763890.1"/>
</dbReference>
<feature type="compositionally biased region" description="Polar residues" evidence="5">
    <location>
        <begin position="216"/>
        <end position="233"/>
    </location>
</feature>
<feature type="compositionally biased region" description="Polar residues" evidence="5">
    <location>
        <begin position="671"/>
        <end position="682"/>
    </location>
</feature>
<keyword evidence="3" id="KW-0268">Exocytosis</keyword>
<dbReference type="InterPro" id="IPR048628">
    <property type="entry name" value="Sec3_C"/>
</dbReference>
<dbReference type="EMBL" id="AMGW01000007">
    <property type="protein sequence ID" value="EXJ54565.1"/>
    <property type="molecule type" value="Genomic_DNA"/>
</dbReference>
<dbReference type="PANTHER" id="PTHR16092:SF14">
    <property type="entry name" value="EXOCYST COMPLEX COMPONENT 1 ISOFORM X1"/>
    <property type="match status" value="1"/>
</dbReference>
<evidence type="ECO:0000256" key="3">
    <source>
        <dbReference type="ARBA" id="ARBA00022483"/>
    </source>
</evidence>
<feature type="region of interest" description="Disordered" evidence="5">
    <location>
        <begin position="1327"/>
        <end position="1346"/>
    </location>
</feature>
<dbReference type="GO" id="GO:0005546">
    <property type="term" value="F:phosphatidylinositol-4,5-bisphosphate binding"/>
    <property type="evidence" value="ECO:0007669"/>
    <property type="project" value="TreeGrafter"/>
</dbReference>
<dbReference type="InterPro" id="IPR028258">
    <property type="entry name" value="Sec3-PIP2_bind"/>
</dbReference>
<evidence type="ECO:0000256" key="4">
    <source>
        <dbReference type="ARBA" id="ARBA00023054"/>
    </source>
</evidence>
<evidence type="ECO:0000313" key="7">
    <source>
        <dbReference type="EMBL" id="EXJ54565.1"/>
    </source>
</evidence>
<name>W9VNI7_9EURO</name>
<dbReference type="GO" id="GO:0005886">
    <property type="term" value="C:plasma membrane"/>
    <property type="evidence" value="ECO:0007669"/>
    <property type="project" value="TreeGrafter"/>
</dbReference>
<evidence type="ECO:0000259" key="6">
    <source>
        <dbReference type="SMART" id="SM01313"/>
    </source>
</evidence>
<keyword evidence="8" id="KW-1185">Reference proteome</keyword>
<dbReference type="Pfam" id="PF09763">
    <property type="entry name" value="Sec3_CC"/>
    <property type="match status" value="1"/>
</dbReference>
<dbReference type="Pfam" id="PF20654">
    <property type="entry name" value="Sec3_C-term"/>
    <property type="match status" value="1"/>
</dbReference>
<reference evidence="7 8" key="1">
    <citation type="submission" date="2013-03" db="EMBL/GenBank/DDBJ databases">
        <title>The Genome Sequence of Cladophialophora yegresii CBS 114405.</title>
        <authorList>
            <consortium name="The Broad Institute Genomics Platform"/>
            <person name="Cuomo C."/>
            <person name="de Hoog S."/>
            <person name="Gorbushina A."/>
            <person name="Walker B."/>
            <person name="Young S.K."/>
            <person name="Zeng Q."/>
            <person name="Gargeya S."/>
            <person name="Fitzgerald M."/>
            <person name="Haas B."/>
            <person name="Abouelleil A."/>
            <person name="Allen A.W."/>
            <person name="Alvarado L."/>
            <person name="Arachchi H.M."/>
            <person name="Berlin A.M."/>
            <person name="Chapman S.B."/>
            <person name="Gainer-Dewar J."/>
            <person name="Goldberg J."/>
            <person name="Griggs A."/>
            <person name="Gujja S."/>
            <person name="Hansen M."/>
            <person name="Howarth C."/>
            <person name="Imamovic A."/>
            <person name="Ireland A."/>
            <person name="Larimer J."/>
            <person name="McCowan C."/>
            <person name="Murphy C."/>
            <person name="Pearson M."/>
            <person name="Poon T.W."/>
            <person name="Priest M."/>
            <person name="Roberts A."/>
            <person name="Saif S."/>
            <person name="Shea T."/>
            <person name="Sisk P."/>
            <person name="Sykes S."/>
            <person name="Wortman J."/>
            <person name="Nusbaum C."/>
            <person name="Birren B."/>
        </authorList>
    </citation>
    <scope>NUCLEOTIDE SEQUENCE [LARGE SCALE GENOMIC DNA]</scope>
    <source>
        <strain evidence="7 8">CBS 114405</strain>
    </source>
</reference>
<keyword evidence="4" id="KW-0175">Coiled coil</keyword>
<dbReference type="Gene3D" id="2.30.29.90">
    <property type="match status" value="1"/>
</dbReference>
<feature type="compositionally biased region" description="Pro residues" evidence="5">
    <location>
        <begin position="234"/>
        <end position="250"/>
    </location>
</feature>
<organism evidence="7 8">
    <name type="scientific">Cladophialophora yegresii CBS 114405</name>
    <dbReference type="NCBI Taxonomy" id="1182544"/>
    <lineage>
        <taxon>Eukaryota</taxon>
        <taxon>Fungi</taxon>
        <taxon>Dikarya</taxon>
        <taxon>Ascomycota</taxon>
        <taxon>Pezizomycotina</taxon>
        <taxon>Eurotiomycetes</taxon>
        <taxon>Chaetothyriomycetidae</taxon>
        <taxon>Chaetothyriales</taxon>
        <taxon>Herpotrichiellaceae</taxon>
        <taxon>Cladophialophora</taxon>
    </lineage>
</organism>
<feature type="region of interest" description="Disordered" evidence="5">
    <location>
        <begin position="1"/>
        <end position="45"/>
    </location>
</feature>
<evidence type="ECO:0000256" key="2">
    <source>
        <dbReference type="ARBA" id="ARBA00022448"/>
    </source>
</evidence>
<feature type="compositionally biased region" description="Basic and acidic residues" evidence="5">
    <location>
        <begin position="700"/>
        <end position="711"/>
    </location>
</feature>
<evidence type="ECO:0000313" key="8">
    <source>
        <dbReference type="Proteomes" id="UP000019473"/>
    </source>
</evidence>
<feature type="compositionally biased region" description="Pro residues" evidence="5">
    <location>
        <begin position="435"/>
        <end position="448"/>
    </location>
</feature>
<feature type="region of interest" description="Disordered" evidence="5">
    <location>
        <begin position="212"/>
        <end position="580"/>
    </location>
</feature>
<sequence length="1530" mass="169972">MNQQPMYGGPRQATPLANGTQPRQNGRPAEQQESNQSRAARFEDEKQRIIEACFSKRDPEGMQLESYITHVRVLEDASYPSSPPPPDSPSNNKKHRVILVAVRRSGKVRVHKARENPNGSFSIGKTWNLDELTAIISYSALVPANPQQQMEKQWASNTGFTVSLGKPYFWAAATAKEKDFFIASLIKIYRKYTGGKVPELIGFAPQEVQQLAGVPPSQNTPTTKTAFSPIISNPTPPPATQQRFSPPPVIPAFNNNRPHSPYTAAQPPPSRDDPRVDPQEQHRAFGRQEFRPPTREQGRPPSSHGDERERVVGLPPRPVRRAPPSEESRNQPYAARLPQDDARKPSLADSLQPAPLRPSVSPKASQSSLERAKPSHEPQPLRPSGLGVTTAGNRDFSPKRAGSTPGQDLPRDVGRNEQYGGSRPSTATSDRRTPDPPPSLPPSLPSHPAPGSELPPEQKKPTAPAARADVKPEQPGPVSQSNSAFVTPQGTPGAIRDEEQQRKPEYFANEKVEVQGKQSQANASVPPPVPIYAQVTSPEPEALQAANGPASPESVTSLAPPKAEEEFRPGLGPMVKKKSGKDIANQFRKAALAAAAFQPRQGGAGARLKAMQDKFSNEPDGVTSVVPAPLKRGMSGDSARSGTPDIATPDKEKDQPAPKILPKDALPQVQIERTATSDSVPRTVTPAAKPIFPEADGENEDTKIESLEKLRSSSPQKRRRQRLEAEVEKHCTGLGIDPRLTDGEGADLDELMTQLGWEGKLADDDHVDKYETDIQREIGRAQASGWLGHVEQQEGKVLELATAFDKAIAECEELDGLLTLYAHELDTLHEDIEYIEAQGQGLQVQTANQKLLQASLSTLLKTLSISPADLRALHSAPIDSFDGVAAIESALALLYDAMLTIDPELGQNKLKRAASTANRLGLGKDPEARIDKMRAVREKKDEYKDGSMMFVNRINQHMKLMFSLVEQRTSEENASASVSSGTSSFTLNLRAYNASRQELWVYNAMMLFVREVNQYEWQVLISSYERNFNSIYQDQFRDFAENLKRTVRQPTGEEQELLFSHQEKERPDESNLSTAARKLTVKGRKPVKASTLRQSLGGDRRDGKPDAWVIFDTVLEQQALAISEEQNFIVHFFHLESQAAEDFVEVIRSQPPEQRKLPSLQAKLPYDPDRNMAKIVQNTTDGIYSFWPSLLQGLMEWVFRLDSLQGVGVLVSLEQCLSKYEETNQEFITRTVRTLHDRIIGLFHKFVDEQVRAIEETKVKVKKRKGLISFMRVFPEFVGAVEEIIPQPQQSEHQDSPLEVRFVVNDAYNKILKAMWESLNFIAKDNPAADPGGQRHSNAPSSGDPEDKEALNYHILLIENMAFFADTISSHNNVVLGEWVEKAGRDQRSHLTQYTDAVIRRPLGKWLDFIESTEALMNKGDGSSNVAIIAKMPSHSRSTAKKILGNHDAKEIRKGVELLRKRVEKHFAADDGEVGAGGGNRRALVERVFDECSVRYAHAWDRMKVIIEKVYDGNLDMDWRKEDVQALFKR</sequence>
<feature type="region of interest" description="Disordered" evidence="5">
    <location>
        <begin position="615"/>
        <end position="723"/>
    </location>
</feature>
<dbReference type="PANTHER" id="PTHR16092">
    <property type="entry name" value="SEC3/SYNTAXIN-RELATED"/>
    <property type="match status" value="1"/>
</dbReference>
<evidence type="ECO:0000256" key="1">
    <source>
        <dbReference type="ARBA" id="ARBA00006518"/>
    </source>
</evidence>
<dbReference type="STRING" id="1182544.W9VNI7"/>
<dbReference type="VEuPathDB" id="FungiDB:A1O7_09906"/>
<feature type="compositionally biased region" description="Basic and acidic residues" evidence="5">
    <location>
        <begin position="270"/>
        <end position="311"/>
    </location>
</feature>
<dbReference type="CDD" id="cd13315">
    <property type="entry name" value="PH_Sec3"/>
    <property type="match status" value="1"/>
</dbReference>
<dbReference type="FunFam" id="2.30.29.90:FF:000003">
    <property type="entry name" value="Exocyst complex component Sec3"/>
    <property type="match status" value="1"/>
</dbReference>
<dbReference type="GO" id="GO:0000145">
    <property type="term" value="C:exocyst"/>
    <property type="evidence" value="ECO:0007669"/>
    <property type="project" value="InterPro"/>
</dbReference>
<protein>
    <recommendedName>
        <fullName evidence="6">Exocyst complex component Sec3 PIP2-binding N-terminal domain-containing protein</fullName>
    </recommendedName>
</protein>
<feature type="compositionally biased region" description="Basic and acidic residues" evidence="5">
    <location>
        <begin position="495"/>
        <end position="514"/>
    </location>
</feature>
<keyword evidence="2" id="KW-0813">Transport</keyword>
<comment type="caution">
    <text evidence="7">The sequence shown here is derived from an EMBL/GenBank/DDBJ whole genome shotgun (WGS) entry which is preliminary data.</text>
</comment>
<accession>W9VNI7</accession>
<gene>
    <name evidence="7" type="ORF">A1O7_09906</name>
</gene>
<evidence type="ECO:0000256" key="5">
    <source>
        <dbReference type="SAM" id="MobiDB-lite"/>
    </source>
</evidence>
<dbReference type="Pfam" id="PF15277">
    <property type="entry name" value="Sec3-PIP2_bind"/>
    <property type="match status" value="1"/>
</dbReference>
<dbReference type="Proteomes" id="UP000019473">
    <property type="component" value="Unassembled WGS sequence"/>
</dbReference>
<dbReference type="SMART" id="SM01313">
    <property type="entry name" value="Sec3-PIP2_bind"/>
    <property type="match status" value="1"/>
</dbReference>
<dbReference type="OrthoDB" id="27109at2759"/>
<dbReference type="GeneID" id="19184465"/>
<dbReference type="InterPro" id="IPR019160">
    <property type="entry name" value="Sec3_CC"/>
</dbReference>
<comment type="similarity">
    <text evidence="1">Belongs to the SEC3 family.</text>
</comment>
<feature type="compositionally biased region" description="Polar residues" evidence="5">
    <location>
        <begin position="15"/>
        <end position="24"/>
    </location>
</feature>